<dbReference type="InterPro" id="IPR046483">
    <property type="entry name" value="DUF6576"/>
</dbReference>
<evidence type="ECO:0000259" key="10">
    <source>
        <dbReference type="Pfam" id="PF20216"/>
    </source>
</evidence>
<proteinExistence type="inferred from homology"/>
<sequence>MSQIDDLKLKFKTFSIIEKLIVINVVVFVSFYLINTFAYLFNSSSGFLMDWFTFPKELEDFFTKPWSIVTYAFLHSGFFHIASNMIILYFSGKYFVAYLTGKRVLTVYFLGAIMGAILYMLSYNLFPAFSEVGNSVLLGASASVMAILIATAAYIPHMSVRLMFIGSVKFWWIAAFFVILDIIQIPSGNAGGHIAHLGGALFGYLYAIQLRKGNDIGSGFEKLMDATVSMFKPRKKSPLKTVHKAKKSKNAAKKSTSSSKVKNPNQAEIDAILDKISKSGYDSLTKQEKDFLFKAGKD</sequence>
<organism evidence="11 12">
    <name type="scientific">Aquimarina amphilecti</name>
    <dbReference type="NCBI Taxonomy" id="1038014"/>
    <lineage>
        <taxon>Bacteria</taxon>
        <taxon>Pseudomonadati</taxon>
        <taxon>Bacteroidota</taxon>
        <taxon>Flavobacteriia</taxon>
        <taxon>Flavobacteriales</taxon>
        <taxon>Flavobacteriaceae</taxon>
        <taxon>Aquimarina</taxon>
    </lineage>
</organism>
<keyword evidence="6 8" id="KW-0472">Membrane</keyword>
<gene>
    <name evidence="11" type="ORF">SAMN04487910_3508</name>
</gene>
<feature type="transmembrane region" description="Helical" evidence="8">
    <location>
        <begin position="132"/>
        <end position="155"/>
    </location>
</feature>
<dbReference type="PANTHER" id="PTHR43731:SF14">
    <property type="entry name" value="PRESENILIN-ASSOCIATED RHOMBOID-LIKE PROTEIN, MITOCHONDRIAL"/>
    <property type="match status" value="1"/>
</dbReference>
<evidence type="ECO:0000256" key="4">
    <source>
        <dbReference type="ARBA" id="ARBA00022801"/>
    </source>
</evidence>
<feature type="domain" description="Peptidase S54 rhomboid" evidence="9">
    <location>
        <begin position="65"/>
        <end position="211"/>
    </location>
</feature>
<reference evidence="11 12" key="1">
    <citation type="submission" date="2016-10" db="EMBL/GenBank/DDBJ databases">
        <authorList>
            <person name="de Groot N.N."/>
        </authorList>
    </citation>
    <scope>NUCLEOTIDE SEQUENCE [LARGE SCALE GENOMIC DNA]</scope>
    <source>
        <strain evidence="11 12">DSM 25232</strain>
    </source>
</reference>
<dbReference type="GO" id="GO:0006508">
    <property type="term" value="P:proteolysis"/>
    <property type="evidence" value="ECO:0007669"/>
    <property type="project" value="UniProtKB-KW"/>
</dbReference>
<evidence type="ECO:0000256" key="7">
    <source>
        <dbReference type="SAM" id="MobiDB-lite"/>
    </source>
</evidence>
<feature type="region of interest" description="Disordered" evidence="7">
    <location>
        <begin position="234"/>
        <end position="263"/>
    </location>
</feature>
<dbReference type="OrthoDB" id="680602at2"/>
<dbReference type="GO" id="GO:0016020">
    <property type="term" value="C:membrane"/>
    <property type="evidence" value="ECO:0007669"/>
    <property type="project" value="UniProtKB-SubCell"/>
</dbReference>
<evidence type="ECO:0000259" key="9">
    <source>
        <dbReference type="Pfam" id="PF01694"/>
    </source>
</evidence>
<keyword evidence="12" id="KW-1185">Reference proteome</keyword>
<evidence type="ECO:0000313" key="11">
    <source>
        <dbReference type="EMBL" id="SEL85938.1"/>
    </source>
</evidence>
<dbReference type="STRING" id="1038014.SAMN04487910_3508"/>
<evidence type="ECO:0000256" key="1">
    <source>
        <dbReference type="ARBA" id="ARBA00004141"/>
    </source>
</evidence>
<dbReference type="InterPro" id="IPR050925">
    <property type="entry name" value="Rhomboid_protease_S54"/>
</dbReference>
<feature type="compositionally biased region" description="Basic residues" evidence="7">
    <location>
        <begin position="234"/>
        <end position="252"/>
    </location>
</feature>
<dbReference type="InterPro" id="IPR022764">
    <property type="entry name" value="Peptidase_S54_rhomboid_dom"/>
</dbReference>
<evidence type="ECO:0000256" key="6">
    <source>
        <dbReference type="ARBA" id="ARBA00023136"/>
    </source>
</evidence>
<dbReference type="SUPFAM" id="SSF144091">
    <property type="entry name" value="Rhomboid-like"/>
    <property type="match status" value="1"/>
</dbReference>
<accession>A0A1H7TMN8</accession>
<dbReference type="PANTHER" id="PTHR43731">
    <property type="entry name" value="RHOMBOID PROTEASE"/>
    <property type="match status" value="1"/>
</dbReference>
<feature type="transmembrane region" description="Helical" evidence="8">
    <location>
        <begin position="21"/>
        <end position="41"/>
    </location>
</feature>
<feature type="transmembrane region" description="Helical" evidence="8">
    <location>
        <begin position="104"/>
        <end position="126"/>
    </location>
</feature>
<protein>
    <submittedName>
        <fullName evidence="11">Membrane associated serine protease, rhomboid family</fullName>
    </submittedName>
</protein>
<comment type="similarity">
    <text evidence="2">Belongs to the peptidase S54 family.</text>
</comment>
<feature type="transmembrane region" description="Helical" evidence="8">
    <location>
        <begin position="190"/>
        <end position="208"/>
    </location>
</feature>
<evidence type="ECO:0000256" key="2">
    <source>
        <dbReference type="ARBA" id="ARBA00009045"/>
    </source>
</evidence>
<feature type="compositionally biased region" description="Low complexity" evidence="7">
    <location>
        <begin position="253"/>
        <end position="262"/>
    </location>
</feature>
<name>A0A1H7TMN8_AQUAM</name>
<dbReference type="Pfam" id="PF20216">
    <property type="entry name" value="DUF6576"/>
    <property type="match status" value="1"/>
</dbReference>
<feature type="transmembrane region" description="Helical" evidence="8">
    <location>
        <begin position="68"/>
        <end position="92"/>
    </location>
</feature>
<dbReference type="AlphaFoldDB" id="A0A1H7TMN8"/>
<keyword evidence="5 8" id="KW-1133">Transmembrane helix</keyword>
<dbReference type="GO" id="GO:0004252">
    <property type="term" value="F:serine-type endopeptidase activity"/>
    <property type="evidence" value="ECO:0007669"/>
    <property type="project" value="InterPro"/>
</dbReference>
<evidence type="ECO:0000313" key="12">
    <source>
        <dbReference type="Proteomes" id="UP000198521"/>
    </source>
</evidence>
<keyword evidence="4" id="KW-0378">Hydrolase</keyword>
<evidence type="ECO:0000256" key="8">
    <source>
        <dbReference type="SAM" id="Phobius"/>
    </source>
</evidence>
<keyword evidence="3 8" id="KW-0812">Transmembrane</keyword>
<dbReference type="EMBL" id="FOAB01000006">
    <property type="protein sequence ID" value="SEL85938.1"/>
    <property type="molecule type" value="Genomic_DNA"/>
</dbReference>
<dbReference type="RefSeq" id="WP_091410850.1">
    <property type="nucleotide sequence ID" value="NZ_FOAB01000006.1"/>
</dbReference>
<dbReference type="InterPro" id="IPR035952">
    <property type="entry name" value="Rhomboid-like_sf"/>
</dbReference>
<evidence type="ECO:0000256" key="5">
    <source>
        <dbReference type="ARBA" id="ARBA00022989"/>
    </source>
</evidence>
<feature type="domain" description="DUF6576" evidence="10">
    <location>
        <begin position="262"/>
        <end position="292"/>
    </location>
</feature>
<keyword evidence="11" id="KW-0645">Protease</keyword>
<dbReference type="Proteomes" id="UP000198521">
    <property type="component" value="Unassembled WGS sequence"/>
</dbReference>
<feature type="transmembrane region" description="Helical" evidence="8">
    <location>
        <begin position="162"/>
        <end position="184"/>
    </location>
</feature>
<evidence type="ECO:0000256" key="3">
    <source>
        <dbReference type="ARBA" id="ARBA00022692"/>
    </source>
</evidence>
<dbReference type="Gene3D" id="1.20.1540.10">
    <property type="entry name" value="Rhomboid-like"/>
    <property type="match status" value="1"/>
</dbReference>
<comment type="subcellular location">
    <subcellularLocation>
        <location evidence="1">Membrane</location>
        <topology evidence="1">Multi-pass membrane protein</topology>
    </subcellularLocation>
</comment>
<dbReference type="Pfam" id="PF01694">
    <property type="entry name" value="Rhomboid"/>
    <property type="match status" value="1"/>
</dbReference>